<keyword evidence="2" id="KW-1185">Reference proteome</keyword>
<gene>
    <name evidence="1" type="ORF">Adu01nite_30370</name>
</gene>
<evidence type="ECO:0000313" key="1">
    <source>
        <dbReference type="EMBL" id="GIE01687.1"/>
    </source>
</evidence>
<name>A0ABQ3YVY4_9ACTN</name>
<organism evidence="1 2">
    <name type="scientific">Paractinoplanes durhamensis</name>
    <dbReference type="NCBI Taxonomy" id="113563"/>
    <lineage>
        <taxon>Bacteria</taxon>
        <taxon>Bacillati</taxon>
        <taxon>Actinomycetota</taxon>
        <taxon>Actinomycetes</taxon>
        <taxon>Micromonosporales</taxon>
        <taxon>Micromonosporaceae</taxon>
        <taxon>Paractinoplanes</taxon>
    </lineage>
</organism>
<sequence>MTRTYEFRVDGHLDDHWSGWFGGTVLVRHDDGTTSFTVPVADQAQLHGVLARLRDIGATLLSVRASA</sequence>
<proteinExistence type="predicted"/>
<dbReference type="Proteomes" id="UP000637628">
    <property type="component" value="Unassembled WGS sequence"/>
</dbReference>
<comment type="caution">
    <text evidence="1">The sequence shown here is derived from an EMBL/GenBank/DDBJ whole genome shotgun (WGS) entry which is preliminary data.</text>
</comment>
<accession>A0ABQ3YVY4</accession>
<protein>
    <submittedName>
        <fullName evidence="1">Uncharacterized protein</fullName>
    </submittedName>
</protein>
<evidence type="ECO:0000313" key="2">
    <source>
        <dbReference type="Proteomes" id="UP000637628"/>
    </source>
</evidence>
<reference evidence="1 2" key="1">
    <citation type="submission" date="2021-01" db="EMBL/GenBank/DDBJ databases">
        <title>Whole genome shotgun sequence of Actinoplanes durhamensis NBRC 14914.</title>
        <authorList>
            <person name="Komaki H."/>
            <person name="Tamura T."/>
        </authorList>
    </citation>
    <scope>NUCLEOTIDE SEQUENCE [LARGE SCALE GENOMIC DNA]</scope>
    <source>
        <strain evidence="1 2">NBRC 14914</strain>
    </source>
</reference>
<dbReference type="EMBL" id="BOML01000025">
    <property type="protein sequence ID" value="GIE01687.1"/>
    <property type="molecule type" value="Genomic_DNA"/>
</dbReference>
<dbReference type="RefSeq" id="WP_203727457.1">
    <property type="nucleotide sequence ID" value="NZ_BAAATX010000005.1"/>
</dbReference>